<feature type="transmembrane region" description="Helical" evidence="11">
    <location>
        <begin position="57"/>
        <end position="78"/>
    </location>
</feature>
<feature type="transmembrane region" description="Helical" evidence="11">
    <location>
        <begin position="152"/>
        <end position="173"/>
    </location>
</feature>
<evidence type="ECO:0000256" key="5">
    <source>
        <dbReference type="ARBA" id="ARBA00022826"/>
    </source>
</evidence>
<evidence type="ECO:0000256" key="10">
    <source>
        <dbReference type="ARBA" id="ARBA00023303"/>
    </source>
</evidence>
<protein>
    <submittedName>
        <fullName evidence="13">Ion transporter</fullName>
    </submittedName>
</protein>
<keyword evidence="3" id="KW-0633">Potassium transport</keyword>
<keyword evidence="2" id="KW-0813">Transport</keyword>
<keyword evidence="14" id="KW-1185">Reference proteome</keyword>
<dbReference type="InterPro" id="IPR005821">
    <property type="entry name" value="Ion_trans_dom"/>
</dbReference>
<dbReference type="RefSeq" id="WP_138772046.1">
    <property type="nucleotide sequence ID" value="NZ_JBHSSX010000076.1"/>
</dbReference>
<feature type="domain" description="Ion transport" evidence="12">
    <location>
        <begin position="26"/>
        <end position="237"/>
    </location>
</feature>
<keyword evidence="7 11" id="KW-1133">Transmembrane helix</keyword>
<evidence type="ECO:0000256" key="1">
    <source>
        <dbReference type="ARBA" id="ARBA00004141"/>
    </source>
</evidence>
<evidence type="ECO:0000256" key="4">
    <source>
        <dbReference type="ARBA" id="ARBA00022692"/>
    </source>
</evidence>
<evidence type="ECO:0000256" key="8">
    <source>
        <dbReference type="ARBA" id="ARBA00023065"/>
    </source>
</evidence>
<dbReference type="Gene3D" id="1.10.287.70">
    <property type="match status" value="1"/>
</dbReference>
<comment type="subcellular location">
    <subcellularLocation>
        <location evidence="1">Membrane</location>
        <topology evidence="1">Multi-pass membrane protein</topology>
    </subcellularLocation>
</comment>
<reference evidence="13 14" key="1">
    <citation type="submission" date="2019-05" db="EMBL/GenBank/DDBJ databases">
        <title>Genome of Alcanivorax gelatiniphagus, an oil degrading marine bacteria.</title>
        <authorList>
            <person name="Kwon K.K."/>
        </authorList>
    </citation>
    <scope>NUCLEOTIDE SEQUENCE [LARGE SCALE GENOMIC DNA]</scope>
    <source>
        <strain evidence="13 14">MEBiC 08158</strain>
    </source>
</reference>
<evidence type="ECO:0000256" key="7">
    <source>
        <dbReference type="ARBA" id="ARBA00022989"/>
    </source>
</evidence>
<keyword evidence="6" id="KW-0630">Potassium</keyword>
<accession>A0ABY2XLV6</accession>
<comment type="caution">
    <text evidence="13">The sequence shown here is derived from an EMBL/GenBank/DDBJ whole genome shotgun (WGS) entry which is preliminary data.</text>
</comment>
<evidence type="ECO:0000256" key="2">
    <source>
        <dbReference type="ARBA" id="ARBA00022448"/>
    </source>
</evidence>
<dbReference type="EMBL" id="VCQT01000026">
    <property type="protein sequence ID" value="TMW13203.1"/>
    <property type="molecule type" value="Genomic_DNA"/>
</dbReference>
<feature type="transmembrane region" description="Helical" evidence="11">
    <location>
        <begin position="208"/>
        <end position="233"/>
    </location>
</feature>
<proteinExistence type="predicted"/>
<dbReference type="PANTHER" id="PTHR11537">
    <property type="entry name" value="VOLTAGE-GATED POTASSIUM CHANNEL"/>
    <property type="match status" value="1"/>
</dbReference>
<evidence type="ECO:0000256" key="11">
    <source>
        <dbReference type="SAM" id="Phobius"/>
    </source>
</evidence>
<evidence type="ECO:0000256" key="6">
    <source>
        <dbReference type="ARBA" id="ARBA00022958"/>
    </source>
</evidence>
<sequence length="279" mass="31308">MNTRYASLRDRWRHIIFGTDTRAGRRFDQLLILAIIASVVAVTLDSVQSIHQRHGTLLYAAEWAFTVLFTLEYMIRLWVSDRPLRYARSFYGVVDLVSVIPTYLSLLLPGANYLLTIRALRVLRVFRVLKLAQLMDEANQLGSTLVRTRRKIGVFMFAVVVVIIIFGSLMYVVEGPANGFTSIPRSIYWAIVTITTVGYGDISPQTPFGQAVASLAMITGYAIIAVPTGIVSAEMSRAHMVKRYERECPNCHRHDHDPDARFCKQCGTGLPRPEAPQGS</sequence>
<keyword evidence="10" id="KW-0407">Ion channel</keyword>
<keyword evidence="8" id="KW-0406">Ion transport</keyword>
<evidence type="ECO:0000256" key="9">
    <source>
        <dbReference type="ARBA" id="ARBA00023136"/>
    </source>
</evidence>
<keyword evidence="4 11" id="KW-0812">Transmembrane</keyword>
<name>A0ABY2XLV6_9GAMM</name>
<organism evidence="13 14">
    <name type="scientific">Alloalcanivorax gelatiniphagus</name>
    <dbReference type="NCBI Taxonomy" id="1194167"/>
    <lineage>
        <taxon>Bacteria</taxon>
        <taxon>Pseudomonadati</taxon>
        <taxon>Pseudomonadota</taxon>
        <taxon>Gammaproteobacteria</taxon>
        <taxon>Oceanospirillales</taxon>
        <taxon>Alcanivoracaceae</taxon>
        <taxon>Alloalcanivorax</taxon>
    </lineage>
</organism>
<evidence type="ECO:0000313" key="14">
    <source>
        <dbReference type="Proteomes" id="UP000739180"/>
    </source>
</evidence>
<keyword evidence="9 11" id="KW-0472">Membrane</keyword>
<evidence type="ECO:0000256" key="3">
    <source>
        <dbReference type="ARBA" id="ARBA00022538"/>
    </source>
</evidence>
<evidence type="ECO:0000259" key="12">
    <source>
        <dbReference type="Pfam" id="PF00520"/>
    </source>
</evidence>
<feature type="transmembrane region" description="Helical" evidence="11">
    <location>
        <begin position="30"/>
        <end position="51"/>
    </location>
</feature>
<dbReference type="SUPFAM" id="SSF81324">
    <property type="entry name" value="Voltage-gated potassium channels"/>
    <property type="match status" value="1"/>
</dbReference>
<dbReference type="Proteomes" id="UP000739180">
    <property type="component" value="Unassembled WGS sequence"/>
</dbReference>
<dbReference type="PRINTS" id="PR00169">
    <property type="entry name" value="KCHANNEL"/>
</dbReference>
<dbReference type="Pfam" id="PF00520">
    <property type="entry name" value="Ion_trans"/>
    <property type="match status" value="1"/>
</dbReference>
<dbReference type="InterPro" id="IPR028325">
    <property type="entry name" value="VG_K_chnl"/>
</dbReference>
<evidence type="ECO:0000313" key="13">
    <source>
        <dbReference type="EMBL" id="TMW13203.1"/>
    </source>
</evidence>
<dbReference type="PANTHER" id="PTHR11537:SF254">
    <property type="entry name" value="POTASSIUM VOLTAGE-GATED CHANNEL PROTEIN SHAB"/>
    <property type="match status" value="1"/>
</dbReference>
<gene>
    <name evidence="13" type="ORF">FGS76_07705</name>
</gene>
<keyword evidence="5" id="KW-0631">Potassium channel</keyword>